<dbReference type="EMBL" id="AYTS01000044">
    <property type="protein sequence ID" value="OOP57096.1"/>
    <property type="molecule type" value="Genomic_DNA"/>
</dbReference>
<dbReference type="SUPFAM" id="SSF48452">
    <property type="entry name" value="TPR-like"/>
    <property type="match status" value="1"/>
</dbReference>
<dbReference type="Gene3D" id="1.25.40.10">
    <property type="entry name" value="Tetratricopeptide repeat domain"/>
    <property type="match status" value="1"/>
</dbReference>
<comment type="caution">
    <text evidence="1">The sequence shown here is derived from an EMBL/GenBank/DDBJ whole genome shotgun (WGS) entry which is preliminary data.</text>
</comment>
<dbReference type="AlphaFoldDB" id="A0A1V4AVF0"/>
<protein>
    <submittedName>
        <fullName evidence="1">Uncharacterized protein</fullName>
    </submittedName>
</protein>
<name>A0A1V4AVF0_9BACT</name>
<evidence type="ECO:0000313" key="1">
    <source>
        <dbReference type="EMBL" id="OOP57096.1"/>
    </source>
</evidence>
<dbReference type="Pfam" id="PF12895">
    <property type="entry name" value="ANAPC3"/>
    <property type="match status" value="1"/>
</dbReference>
<reference evidence="1 2" key="1">
    <citation type="journal article" date="2017" name="Water Res.">
        <title>Discovery and metagenomic analysis of an anammox bacterial enrichment related to Candidatus "Brocadia caroliniensis" in a full-scale glycerol-fed nitritation-denitritation separate centrate treatment process.</title>
        <authorList>
            <person name="Park H."/>
            <person name="Brotto A.C."/>
            <person name="van Loosdrecht M.C."/>
            <person name="Chandran K."/>
        </authorList>
    </citation>
    <scope>NUCLEOTIDE SEQUENCE [LARGE SCALE GENOMIC DNA]</scope>
    <source>
        <strain evidence="1">26THWARD</strain>
    </source>
</reference>
<evidence type="ECO:0000313" key="2">
    <source>
        <dbReference type="Proteomes" id="UP000189681"/>
    </source>
</evidence>
<organism evidence="1 2">
    <name type="scientific">Candidatus Brocadia carolinensis</name>
    <dbReference type="NCBI Taxonomy" id="1004156"/>
    <lineage>
        <taxon>Bacteria</taxon>
        <taxon>Pseudomonadati</taxon>
        <taxon>Planctomycetota</taxon>
        <taxon>Candidatus Brocadiia</taxon>
        <taxon>Candidatus Brocadiales</taxon>
        <taxon>Candidatus Brocadiaceae</taxon>
        <taxon>Candidatus Brocadia</taxon>
    </lineage>
</organism>
<sequence>MNRGNKDIGNIIEEKVIETIKKNVSLDNAMINISEENKGDKRFIYNKNDMNSLAFRNGLNEIHMDSSKYVIEANRFYEQGYYKNAAAFYEEGLNKSMHSSNEDFIMYRLGDCYLLSERYEDALKVFHSLTSDYVNSPYQFKSRLKIGECYAQMGEFNKARKSLYTIMAQEGKGSSEDDKAIIADSYFKIADYYMEEAKRLHKISTGGTDSRNQLVFTSK</sequence>
<proteinExistence type="predicted"/>
<dbReference type="InterPro" id="IPR011990">
    <property type="entry name" value="TPR-like_helical_dom_sf"/>
</dbReference>
<dbReference type="STRING" id="1004156.AYP45_05235"/>
<accession>A0A1V4AVF0</accession>
<dbReference type="Proteomes" id="UP000189681">
    <property type="component" value="Unassembled WGS sequence"/>
</dbReference>
<gene>
    <name evidence="1" type="ORF">AYP45_05235</name>
</gene>